<evidence type="ECO:0000313" key="8">
    <source>
        <dbReference type="EMBL" id="PLX59626.1"/>
    </source>
</evidence>
<feature type="transmembrane region" description="Helical" evidence="6">
    <location>
        <begin position="766"/>
        <end position="791"/>
    </location>
</feature>
<gene>
    <name evidence="8" type="ORF">C0630_19595</name>
</gene>
<evidence type="ECO:0000259" key="7">
    <source>
        <dbReference type="Pfam" id="PF02687"/>
    </source>
</evidence>
<keyword evidence="4 6" id="KW-1133">Transmembrane helix</keyword>
<dbReference type="AlphaFoldDB" id="A0A2N6CRE2"/>
<dbReference type="Proteomes" id="UP000235015">
    <property type="component" value="Unassembled WGS sequence"/>
</dbReference>
<proteinExistence type="predicted"/>
<dbReference type="PANTHER" id="PTHR30287:SF1">
    <property type="entry name" value="INNER MEMBRANE PROTEIN"/>
    <property type="match status" value="1"/>
</dbReference>
<sequence length="841" mass="90788">MPFLLKLAWQDLRASGRSLWVFCACLTLGVTLIAASGGLYQLVNQGLLADTRALLGGDLEVDANQPLSSETLSWMTQNGEVSLVTEVDTMLGTPAGQFARVELQTMDARYPLYGELRLQPDRPLQSLLAKQNGQWGVALDPVLADRLKLSVGDTVLIGNLEMAVRAKVLAQPDRSLNANWRGTPVLLSNDALKASGLIQPGSRIEYDYRVKTSQPAEQWREQFYAQFPQLPWEVRTFADRSQRIAERLAQIASGLLIIGFSTLFIGGLGVFNSIQAYLQNKLKTIATLRAVGLRNGSLATVYLLQVAMLSIGSSLLGAVLGALLAVSGIASVAAEVPLQSSLAAIAIPLLSAIMFGVLTAFCFALPVIGRAVHVSPAALFRGDVGMQQQPPRQWGLLSLGCGGLLAFLVLLSMPDIRFGLGFMTTVATLLLLLDVIVKLIRKLARILDDHPVLNQHFALRLALANLHRPGSALRASLLSLGSALTLLVACTLIVSALLHTLSTTLPEESPALVLYDVLTDQREDVSSAIRAADSFQRLDLAPLVRGRIATINDVPLSEKADLTPQQRQEAARDEHKFSYSANNIDGVNVIDGQWWNESNRGENDLPQVAVEDHEAVQIGLQVGDRISFAIEGRQLDAQVAAIYSQKGVQTRFWFEAIFSDGALDSFIHRYVGAAYMDASDAISSQTRVAATAPNIITVRTAEMVETAQQILGKASGGLAVVAAVSLLASFLVLVSVMAAGRSRQVYTATVLQVMGTRLSVIRRSLYLEYLVLAIITTLFAVLLGSAIAYPLLNLRMKIPAEGFFWLGSVVAAVISIGALSLGAQYLLRRLQLKPALLLRSE</sequence>
<feature type="transmembrane region" description="Helical" evidence="6">
    <location>
        <begin position="477"/>
        <end position="498"/>
    </location>
</feature>
<feature type="transmembrane region" description="Helical" evidence="6">
    <location>
        <begin position="394"/>
        <end position="412"/>
    </location>
</feature>
<feature type="transmembrane region" description="Helical" evidence="6">
    <location>
        <begin position="418"/>
        <end position="437"/>
    </location>
</feature>
<accession>A0A2N6CRE2</accession>
<evidence type="ECO:0000256" key="6">
    <source>
        <dbReference type="SAM" id="Phobius"/>
    </source>
</evidence>
<evidence type="ECO:0000256" key="5">
    <source>
        <dbReference type="ARBA" id="ARBA00023136"/>
    </source>
</evidence>
<comment type="subcellular location">
    <subcellularLocation>
        <location evidence="1">Cell membrane</location>
        <topology evidence="1">Multi-pass membrane protein</topology>
    </subcellularLocation>
</comment>
<dbReference type="EMBL" id="PKUN01000031">
    <property type="protein sequence ID" value="PLX59626.1"/>
    <property type="molecule type" value="Genomic_DNA"/>
</dbReference>
<dbReference type="GO" id="GO:0005886">
    <property type="term" value="C:plasma membrane"/>
    <property type="evidence" value="ECO:0007669"/>
    <property type="project" value="UniProtKB-SubCell"/>
</dbReference>
<evidence type="ECO:0000313" key="9">
    <source>
        <dbReference type="Proteomes" id="UP000235015"/>
    </source>
</evidence>
<dbReference type="InterPro" id="IPR038766">
    <property type="entry name" value="Membrane_comp_ABC_pdt"/>
</dbReference>
<evidence type="ECO:0000256" key="2">
    <source>
        <dbReference type="ARBA" id="ARBA00022475"/>
    </source>
</evidence>
<dbReference type="STRING" id="1111735.GCA_000428045_01163"/>
<dbReference type="Pfam" id="PF02687">
    <property type="entry name" value="FtsX"/>
    <property type="match status" value="1"/>
</dbReference>
<feature type="transmembrane region" description="Helical" evidence="6">
    <location>
        <begin position="803"/>
        <end position="827"/>
    </location>
</feature>
<dbReference type="RefSeq" id="WP_273441076.1">
    <property type="nucleotide sequence ID" value="NZ_PKUN01000031.1"/>
</dbReference>
<organism evidence="8 9">
    <name type="scientific">Sedimenticola selenatireducens</name>
    <dbReference type="NCBI Taxonomy" id="191960"/>
    <lineage>
        <taxon>Bacteria</taxon>
        <taxon>Pseudomonadati</taxon>
        <taxon>Pseudomonadota</taxon>
        <taxon>Gammaproteobacteria</taxon>
        <taxon>Chromatiales</taxon>
        <taxon>Sedimenticolaceae</taxon>
        <taxon>Sedimenticola</taxon>
    </lineage>
</organism>
<comment type="caution">
    <text evidence="8">The sequence shown here is derived from an EMBL/GenBank/DDBJ whole genome shotgun (WGS) entry which is preliminary data.</text>
</comment>
<protein>
    <submittedName>
        <fullName evidence="8">ABC transporter permease</fullName>
    </submittedName>
</protein>
<evidence type="ECO:0000256" key="1">
    <source>
        <dbReference type="ARBA" id="ARBA00004651"/>
    </source>
</evidence>
<feature type="transmembrane region" description="Helical" evidence="6">
    <location>
        <begin position="718"/>
        <end position="739"/>
    </location>
</feature>
<evidence type="ECO:0000256" key="4">
    <source>
        <dbReference type="ARBA" id="ARBA00022989"/>
    </source>
</evidence>
<feature type="transmembrane region" description="Helical" evidence="6">
    <location>
        <begin position="345"/>
        <end position="373"/>
    </location>
</feature>
<name>A0A2N6CRE2_9GAMM</name>
<keyword evidence="3 6" id="KW-0812">Transmembrane</keyword>
<reference evidence="8 9" key="1">
    <citation type="submission" date="2017-11" db="EMBL/GenBank/DDBJ databases">
        <title>Genome-resolved metagenomics identifies genetic mobility, metabolic interactions, and unexpected diversity in perchlorate-reducing communities.</title>
        <authorList>
            <person name="Barnum T.P."/>
            <person name="Figueroa I.A."/>
            <person name="Carlstrom C.I."/>
            <person name="Lucas L.N."/>
            <person name="Engelbrektson A.L."/>
            <person name="Coates J.D."/>
        </authorList>
    </citation>
    <scope>NUCLEOTIDE SEQUENCE [LARGE SCALE GENOMIC DNA]</scope>
    <source>
        <strain evidence="8">BM301</strain>
    </source>
</reference>
<feature type="transmembrane region" description="Helical" evidence="6">
    <location>
        <begin position="20"/>
        <end position="43"/>
    </location>
</feature>
<feature type="transmembrane region" description="Helical" evidence="6">
    <location>
        <begin position="251"/>
        <end position="278"/>
    </location>
</feature>
<dbReference type="InterPro" id="IPR003838">
    <property type="entry name" value="ABC3_permease_C"/>
</dbReference>
<feature type="domain" description="ABC3 transporter permease C-terminal" evidence="7">
    <location>
        <begin position="257"/>
        <end position="368"/>
    </location>
</feature>
<keyword evidence="2" id="KW-1003">Cell membrane</keyword>
<feature type="transmembrane region" description="Helical" evidence="6">
    <location>
        <begin position="299"/>
        <end position="325"/>
    </location>
</feature>
<keyword evidence="5 6" id="KW-0472">Membrane</keyword>
<dbReference type="PANTHER" id="PTHR30287">
    <property type="entry name" value="MEMBRANE COMPONENT OF PREDICTED ABC SUPERFAMILY METABOLITE UPTAKE TRANSPORTER"/>
    <property type="match status" value="1"/>
</dbReference>
<evidence type="ECO:0000256" key="3">
    <source>
        <dbReference type="ARBA" id="ARBA00022692"/>
    </source>
</evidence>